<feature type="transmembrane region" description="Helical" evidence="6">
    <location>
        <begin position="99"/>
        <end position="120"/>
    </location>
</feature>
<keyword evidence="2 5" id="KW-0812">Transmembrane</keyword>
<feature type="transmembrane region" description="Helical" evidence="6">
    <location>
        <begin position="132"/>
        <end position="156"/>
    </location>
</feature>
<protein>
    <recommendedName>
        <fullName evidence="7">MARVEL domain-containing protein</fullName>
    </recommendedName>
</protein>
<dbReference type="PROSITE" id="PS51225">
    <property type="entry name" value="MARVEL"/>
    <property type="match status" value="1"/>
</dbReference>
<evidence type="ECO:0000256" key="2">
    <source>
        <dbReference type="ARBA" id="ARBA00022692"/>
    </source>
</evidence>
<feature type="transmembrane region" description="Helical" evidence="6">
    <location>
        <begin position="176"/>
        <end position="201"/>
    </location>
</feature>
<keyword evidence="9" id="KW-1185">Reference proteome</keyword>
<evidence type="ECO:0000256" key="3">
    <source>
        <dbReference type="ARBA" id="ARBA00022989"/>
    </source>
</evidence>
<dbReference type="InterPro" id="IPR008253">
    <property type="entry name" value="Marvel"/>
</dbReference>
<feature type="domain" description="MARVEL" evidence="7">
    <location>
        <begin position="50"/>
        <end position="198"/>
    </location>
</feature>
<evidence type="ECO:0000256" key="4">
    <source>
        <dbReference type="ARBA" id="ARBA00023136"/>
    </source>
</evidence>
<organism evidence="8 9">
    <name type="scientific">Ramazzottius varieornatus</name>
    <name type="common">Water bear</name>
    <name type="synonym">Tardigrade</name>
    <dbReference type="NCBI Taxonomy" id="947166"/>
    <lineage>
        <taxon>Eukaryota</taxon>
        <taxon>Metazoa</taxon>
        <taxon>Ecdysozoa</taxon>
        <taxon>Tardigrada</taxon>
        <taxon>Eutardigrada</taxon>
        <taxon>Parachela</taxon>
        <taxon>Hypsibioidea</taxon>
        <taxon>Ramazzottiidae</taxon>
        <taxon>Ramazzottius</taxon>
    </lineage>
</organism>
<evidence type="ECO:0000256" key="1">
    <source>
        <dbReference type="ARBA" id="ARBA00004141"/>
    </source>
</evidence>
<dbReference type="GO" id="GO:0016020">
    <property type="term" value="C:membrane"/>
    <property type="evidence" value="ECO:0007669"/>
    <property type="project" value="UniProtKB-SubCell"/>
</dbReference>
<reference evidence="8 9" key="1">
    <citation type="journal article" date="2016" name="Nat. Commun.">
        <title>Extremotolerant tardigrade genome and improved radiotolerance of human cultured cells by tardigrade-unique protein.</title>
        <authorList>
            <person name="Hashimoto T."/>
            <person name="Horikawa D.D."/>
            <person name="Saito Y."/>
            <person name="Kuwahara H."/>
            <person name="Kozuka-Hata H."/>
            <person name="Shin-I T."/>
            <person name="Minakuchi Y."/>
            <person name="Ohishi K."/>
            <person name="Motoyama A."/>
            <person name="Aizu T."/>
            <person name="Enomoto A."/>
            <person name="Kondo K."/>
            <person name="Tanaka S."/>
            <person name="Hara Y."/>
            <person name="Koshikawa S."/>
            <person name="Sagara H."/>
            <person name="Miura T."/>
            <person name="Yokobori S."/>
            <person name="Miyagawa K."/>
            <person name="Suzuki Y."/>
            <person name="Kubo T."/>
            <person name="Oyama M."/>
            <person name="Kohara Y."/>
            <person name="Fujiyama A."/>
            <person name="Arakawa K."/>
            <person name="Katayama T."/>
            <person name="Toyoda A."/>
            <person name="Kunieda T."/>
        </authorList>
    </citation>
    <scope>NUCLEOTIDE SEQUENCE [LARGE SCALE GENOMIC DNA]</scope>
    <source>
        <strain evidence="8 9">YOKOZUNA-1</strain>
    </source>
</reference>
<feature type="transmembrane region" description="Helical" evidence="6">
    <location>
        <begin position="49"/>
        <end position="79"/>
    </location>
</feature>
<comment type="caution">
    <text evidence="8">The sequence shown here is derived from an EMBL/GenBank/DDBJ whole genome shotgun (WGS) entry which is preliminary data.</text>
</comment>
<dbReference type="EMBL" id="BDGG01000020">
    <property type="protein sequence ID" value="GAV09021.1"/>
    <property type="molecule type" value="Genomic_DNA"/>
</dbReference>
<name>A0A1D1W6I1_RAMVA</name>
<proteinExistence type="predicted"/>
<dbReference type="AlphaFoldDB" id="A0A1D1W6I1"/>
<dbReference type="OrthoDB" id="10581371at2759"/>
<keyword evidence="4 5" id="KW-0472">Membrane</keyword>
<gene>
    <name evidence="8" type="primary">RvY_18627-1</name>
    <name evidence="8" type="synonym">RvY_18627.1</name>
    <name evidence="8" type="ORF">RvY_18627</name>
</gene>
<sequence length="208" mass="22220">MMADMDPKMNQFGAGHPAGGRNINTAFASTTTTTSTHSSTRAGISLDKALLVSIPGILSLAAIMFAFIAMICISASLPAHEFLSIVTLGNAAAFEFHEFTTIASWISLTVFTVIAFLQVYKILTIRGIVVKFVMVGHSAVWALFTLISSAVLLSFVNKNEVIFSDYVSAGGCRASAAFGLLESFSLMGVAIVLILDILGIWRQNSIFQ</sequence>
<comment type="subcellular location">
    <subcellularLocation>
        <location evidence="1">Membrane</location>
        <topology evidence="1">Multi-pass membrane protein</topology>
    </subcellularLocation>
</comment>
<dbReference type="Proteomes" id="UP000186922">
    <property type="component" value="Unassembled WGS sequence"/>
</dbReference>
<evidence type="ECO:0000313" key="9">
    <source>
        <dbReference type="Proteomes" id="UP000186922"/>
    </source>
</evidence>
<evidence type="ECO:0000256" key="5">
    <source>
        <dbReference type="PROSITE-ProRule" id="PRU00581"/>
    </source>
</evidence>
<evidence type="ECO:0000256" key="6">
    <source>
        <dbReference type="SAM" id="Phobius"/>
    </source>
</evidence>
<evidence type="ECO:0000259" key="7">
    <source>
        <dbReference type="PROSITE" id="PS51225"/>
    </source>
</evidence>
<evidence type="ECO:0000313" key="8">
    <source>
        <dbReference type="EMBL" id="GAV09021.1"/>
    </source>
</evidence>
<accession>A0A1D1W6I1</accession>
<keyword evidence="3 6" id="KW-1133">Transmembrane helix</keyword>